<dbReference type="Gene3D" id="1.10.150.130">
    <property type="match status" value="1"/>
</dbReference>
<dbReference type="InterPro" id="IPR052925">
    <property type="entry name" value="Phage_Integrase-like_Recomb"/>
</dbReference>
<protein>
    <submittedName>
        <fullName evidence="1">Site-specific integrase</fullName>
    </submittedName>
</protein>
<dbReference type="PROSITE" id="PS51898">
    <property type="entry name" value="TYR_RECOMBINASE"/>
    <property type="match status" value="1"/>
</dbReference>
<evidence type="ECO:0000313" key="1">
    <source>
        <dbReference type="EMBL" id="UNO47322.1"/>
    </source>
</evidence>
<dbReference type="GO" id="GO:0015074">
    <property type="term" value="P:DNA integration"/>
    <property type="evidence" value="ECO:0007669"/>
    <property type="project" value="InterPro"/>
</dbReference>
<proteinExistence type="predicted"/>
<dbReference type="SUPFAM" id="SSF47823">
    <property type="entry name" value="lambda integrase-like, N-terminal domain"/>
    <property type="match status" value="1"/>
</dbReference>
<dbReference type="OrthoDB" id="9815875at2"/>
<dbReference type="AlphaFoldDB" id="T0BZ22"/>
<dbReference type="KEGG" id="aaco:K1I37_11325"/>
<dbReference type="Gene3D" id="1.10.443.10">
    <property type="entry name" value="Intergrase catalytic core"/>
    <property type="match status" value="1"/>
</dbReference>
<dbReference type="PANTHER" id="PTHR34605:SF4">
    <property type="entry name" value="DNA ADENINE METHYLTRANSFERASE"/>
    <property type="match status" value="1"/>
</dbReference>
<dbReference type="InterPro" id="IPR002104">
    <property type="entry name" value="Integrase_catalytic"/>
</dbReference>
<reference evidence="2" key="1">
    <citation type="journal article" date="2022" name="G3 (Bethesda)">
        <title>Unveiling the complete genome sequence of Alicyclobacillus acidoterrestris DSM 3922T, a taint-producing strain.</title>
        <authorList>
            <person name="Leonardo I.C."/>
            <person name="Barreto Crespo M.T."/>
            <person name="Gaspar F.B."/>
        </authorList>
    </citation>
    <scope>NUCLEOTIDE SEQUENCE [LARGE SCALE GENOMIC DNA]</scope>
    <source>
        <strain evidence="2">DSM 3922</strain>
    </source>
</reference>
<gene>
    <name evidence="1" type="ORF">K1I37_11325</name>
</gene>
<dbReference type="EMBL" id="CP080467">
    <property type="protein sequence ID" value="UNO47322.1"/>
    <property type="molecule type" value="Genomic_DNA"/>
</dbReference>
<dbReference type="PANTHER" id="PTHR34605">
    <property type="entry name" value="PHAGE_INTEGRASE DOMAIN-CONTAINING PROTEIN"/>
    <property type="match status" value="1"/>
</dbReference>
<name>T0BZ22_ALIAG</name>
<dbReference type="SUPFAM" id="SSF56349">
    <property type="entry name" value="DNA breaking-rejoining enzymes"/>
    <property type="match status" value="1"/>
</dbReference>
<dbReference type="InterPro" id="IPR013762">
    <property type="entry name" value="Integrase-like_cat_sf"/>
</dbReference>
<organism evidence="1 2">
    <name type="scientific">Alicyclobacillus acidoterrestris (strain ATCC 49025 / DSM 3922 / CIP 106132 / NCIMB 13137 / GD3B)</name>
    <dbReference type="NCBI Taxonomy" id="1356854"/>
    <lineage>
        <taxon>Bacteria</taxon>
        <taxon>Bacillati</taxon>
        <taxon>Bacillota</taxon>
        <taxon>Bacilli</taxon>
        <taxon>Bacillales</taxon>
        <taxon>Alicyclobacillaceae</taxon>
        <taxon>Alicyclobacillus</taxon>
    </lineage>
</organism>
<dbReference type="Pfam" id="PF00589">
    <property type="entry name" value="Phage_integrase"/>
    <property type="match status" value="1"/>
</dbReference>
<dbReference type="InterPro" id="IPR010998">
    <property type="entry name" value="Integrase_recombinase_N"/>
</dbReference>
<keyword evidence="2" id="KW-1185">Reference proteome</keyword>
<accession>A0A9E6ZDN6</accession>
<dbReference type="Proteomes" id="UP000829401">
    <property type="component" value="Chromosome"/>
</dbReference>
<dbReference type="eggNOG" id="COG0582">
    <property type="taxonomic scope" value="Bacteria"/>
</dbReference>
<dbReference type="RefSeq" id="WP_021296734.1">
    <property type="nucleotide sequence ID" value="NZ_AURB01000134.1"/>
</dbReference>
<dbReference type="GO" id="GO:0003677">
    <property type="term" value="F:DNA binding"/>
    <property type="evidence" value="ECO:0007669"/>
    <property type="project" value="InterPro"/>
</dbReference>
<evidence type="ECO:0000313" key="2">
    <source>
        <dbReference type="Proteomes" id="UP000829401"/>
    </source>
</evidence>
<dbReference type="GO" id="GO:0006310">
    <property type="term" value="P:DNA recombination"/>
    <property type="evidence" value="ECO:0007669"/>
    <property type="project" value="InterPro"/>
</dbReference>
<accession>T0BZ22</accession>
<dbReference type="CDD" id="cd00799">
    <property type="entry name" value="INT_Cre_C"/>
    <property type="match status" value="1"/>
</dbReference>
<sequence>MKLNPFPADDVTVGRYISYLAMVGRKRSTIRRHMTSIAEMHRRRGIEDVPTESHAVRRVWKGIRNDKKRERVTKKAATLIEDIRAMVAVQPDTLLGLRNRLVLLIGYAGSFRRSEIVSLQCEDVKFVRNGVEILLRYSKTDQMGVGRKIAIGYGTRLDTCPVRNLQEWIERTGISAGPLFRRFTPQGRITEKGLSPQMVALIVKDAAQRAGLPNAHEYSGHSLRAGAATQGARNKADARVIMNQTGHKSRAMLDEYIREANLWDDTLTNYLGL</sequence>
<dbReference type="InterPro" id="IPR011010">
    <property type="entry name" value="DNA_brk_join_enz"/>
</dbReference>